<dbReference type="STRING" id="4536.A0A0E0HBP5"/>
<sequence>MAVARTGHGVAASQRRAILPVGVGEQPSVDGLRLPGPCPGAGRGQHIGCLSQCHLPIVMALTTGGRFLGISGKGACSSIGCCQINIVLGYSSYLIQIHGMDQLGMDLLADTYMVDQGFNYTTDTFYSNSTEYPPRALPALLKWVIITLTSNCPRNLSAPSVAVPTALAKTRMLRHGGIDASALMTLMSVRSGRGGCMRSCGNISIEYPFGVEPGCYHAVGFNLTCNHSYQLPRLFLDDGTVQVLNISIPNGTVRINSGRINLEDNGLGSTNGTWGRWPPNWRAVLSVGVGEQTGVDGLQLLGRCLGAKRKLIGCLLQCHLPIIALTRTLLRNFQDNSTVKQRRVKKLKEKFFKQNHGLLLQQLISKNTNFGERMIITLEELQKATNNFDRSRQVGDGGHGVMFKGILDLNLLQCQFIRDIKSSNLLLDDSLTAKKPVADTFDGDSLVSHFVSLLLEGNLIDIINPQVKEEEGGEVHEVAALAALCTKLKGEEWPSTREVQMALENILSKKGPFHKGNRESSRPSKN</sequence>
<evidence type="ECO:0000256" key="6">
    <source>
        <dbReference type="ARBA" id="ARBA00023180"/>
    </source>
</evidence>
<name>A0A0E0HBP5_ORYNI</name>
<dbReference type="Pfam" id="PF13947">
    <property type="entry name" value="GUB_WAK_bind"/>
    <property type="match status" value="1"/>
</dbReference>
<dbReference type="HOGENOM" id="CLU_503816_0_0_1"/>
<dbReference type="PANTHER" id="PTHR27005:SF10">
    <property type="entry name" value="OS08G0501500 PROTEIN"/>
    <property type="match status" value="1"/>
</dbReference>
<proteinExistence type="predicted"/>
<dbReference type="Gene3D" id="3.30.200.20">
    <property type="entry name" value="Phosphorylase Kinase, domain 1"/>
    <property type="match status" value="1"/>
</dbReference>
<evidence type="ECO:0000313" key="8">
    <source>
        <dbReference type="EnsemblPlants" id="ONIVA05G09580.1"/>
    </source>
</evidence>
<keyword evidence="4" id="KW-0067">ATP-binding</keyword>
<organism evidence="8">
    <name type="scientific">Oryza nivara</name>
    <name type="common">Indian wild rice</name>
    <name type="synonym">Oryza sativa f. spontanea</name>
    <dbReference type="NCBI Taxonomy" id="4536"/>
    <lineage>
        <taxon>Eukaryota</taxon>
        <taxon>Viridiplantae</taxon>
        <taxon>Streptophyta</taxon>
        <taxon>Embryophyta</taxon>
        <taxon>Tracheophyta</taxon>
        <taxon>Spermatophyta</taxon>
        <taxon>Magnoliopsida</taxon>
        <taxon>Liliopsida</taxon>
        <taxon>Poales</taxon>
        <taxon>Poaceae</taxon>
        <taxon>BOP clade</taxon>
        <taxon>Oryzoideae</taxon>
        <taxon>Oryzeae</taxon>
        <taxon>Oryzinae</taxon>
        <taxon>Oryza</taxon>
    </lineage>
</organism>
<keyword evidence="9" id="KW-1185">Reference proteome</keyword>
<keyword evidence="3" id="KW-0547">Nucleotide-binding</keyword>
<dbReference type="AlphaFoldDB" id="A0A0E0HBP5"/>
<evidence type="ECO:0000256" key="4">
    <source>
        <dbReference type="ARBA" id="ARBA00022840"/>
    </source>
</evidence>
<dbReference type="OMA" id="TNFGERM"/>
<dbReference type="GO" id="GO:0004674">
    <property type="term" value="F:protein serine/threonine kinase activity"/>
    <property type="evidence" value="ECO:0007669"/>
    <property type="project" value="TreeGrafter"/>
</dbReference>
<dbReference type="GO" id="GO:0005524">
    <property type="term" value="F:ATP binding"/>
    <property type="evidence" value="ECO:0007669"/>
    <property type="project" value="UniProtKB-KW"/>
</dbReference>
<reference evidence="8" key="2">
    <citation type="submission" date="2018-04" db="EMBL/GenBank/DDBJ databases">
        <title>OnivRS2 (Oryza nivara Reference Sequence Version 2).</title>
        <authorList>
            <person name="Zhang J."/>
            <person name="Kudrna D."/>
            <person name="Lee S."/>
            <person name="Talag J."/>
            <person name="Rajasekar S."/>
            <person name="Welchert J."/>
            <person name="Hsing Y.-I."/>
            <person name="Wing R.A."/>
        </authorList>
    </citation>
    <scope>NUCLEOTIDE SEQUENCE [LARGE SCALE GENOMIC DNA]</scope>
    <source>
        <strain evidence="8">SL10</strain>
    </source>
</reference>
<evidence type="ECO:0000256" key="2">
    <source>
        <dbReference type="ARBA" id="ARBA00022729"/>
    </source>
</evidence>
<evidence type="ECO:0000256" key="1">
    <source>
        <dbReference type="ARBA" id="ARBA00004479"/>
    </source>
</evidence>
<dbReference type="GO" id="GO:0007166">
    <property type="term" value="P:cell surface receptor signaling pathway"/>
    <property type="evidence" value="ECO:0007669"/>
    <property type="project" value="InterPro"/>
</dbReference>
<protein>
    <recommendedName>
        <fullName evidence="7">Wall-associated receptor kinase galacturonan-binding domain-containing protein</fullName>
    </recommendedName>
</protein>
<dbReference type="InterPro" id="IPR045274">
    <property type="entry name" value="WAK-like"/>
</dbReference>
<dbReference type="GO" id="GO:0030247">
    <property type="term" value="F:polysaccharide binding"/>
    <property type="evidence" value="ECO:0007669"/>
    <property type="project" value="InterPro"/>
</dbReference>
<comment type="subcellular location">
    <subcellularLocation>
        <location evidence="1">Membrane</location>
        <topology evidence="1">Single-pass type I membrane protein</topology>
    </subcellularLocation>
</comment>
<dbReference type="Proteomes" id="UP000006591">
    <property type="component" value="Chromosome 5"/>
</dbReference>
<dbReference type="EnsemblPlants" id="ONIVA05G09580.1">
    <property type="protein sequence ID" value="ONIVA05G09580.1"/>
    <property type="gene ID" value="ONIVA05G09580"/>
</dbReference>
<keyword evidence="5" id="KW-1015">Disulfide bond</keyword>
<reference evidence="8" key="1">
    <citation type="submission" date="2015-04" db="UniProtKB">
        <authorList>
            <consortium name="EnsemblPlants"/>
        </authorList>
    </citation>
    <scope>IDENTIFICATION</scope>
    <source>
        <strain evidence="8">SL10</strain>
    </source>
</reference>
<dbReference type="PANTHER" id="PTHR27005">
    <property type="entry name" value="WALL-ASSOCIATED RECEPTOR KINASE-LIKE 21"/>
    <property type="match status" value="1"/>
</dbReference>
<dbReference type="InterPro" id="IPR025287">
    <property type="entry name" value="WAK_GUB"/>
</dbReference>
<keyword evidence="6" id="KW-0325">Glycoprotein</keyword>
<evidence type="ECO:0000256" key="5">
    <source>
        <dbReference type="ARBA" id="ARBA00023157"/>
    </source>
</evidence>
<evidence type="ECO:0000259" key="7">
    <source>
        <dbReference type="Pfam" id="PF13947"/>
    </source>
</evidence>
<evidence type="ECO:0000313" key="9">
    <source>
        <dbReference type="Proteomes" id="UP000006591"/>
    </source>
</evidence>
<dbReference type="GO" id="GO:0005886">
    <property type="term" value="C:plasma membrane"/>
    <property type="evidence" value="ECO:0007669"/>
    <property type="project" value="TreeGrafter"/>
</dbReference>
<feature type="domain" description="Wall-associated receptor kinase galacturonan-binding" evidence="7">
    <location>
        <begin position="196"/>
        <end position="256"/>
    </location>
</feature>
<evidence type="ECO:0000256" key="3">
    <source>
        <dbReference type="ARBA" id="ARBA00022741"/>
    </source>
</evidence>
<accession>A0A0E0HBP5</accession>
<keyword evidence="2" id="KW-0732">Signal</keyword>
<dbReference type="Gramene" id="ONIVA05G09580.1">
    <property type="protein sequence ID" value="ONIVA05G09580.1"/>
    <property type="gene ID" value="ONIVA05G09580"/>
</dbReference>